<feature type="region of interest" description="Disordered" evidence="1">
    <location>
        <begin position="48"/>
        <end position="68"/>
    </location>
</feature>
<dbReference type="AlphaFoldDB" id="A0A163H457"/>
<keyword evidence="3" id="KW-1185">Reference proteome</keyword>
<reference evidence="2 3" key="1">
    <citation type="journal article" date="2016" name="Sci. Rep.">
        <title>Draft genome sequencing and secretome analysis of fungal phytopathogen Ascochyta rabiei provides insight into the necrotrophic effector repertoire.</title>
        <authorList>
            <person name="Verma S."/>
            <person name="Gazara R.K."/>
            <person name="Nizam S."/>
            <person name="Parween S."/>
            <person name="Chattopadhyay D."/>
            <person name="Verma P.K."/>
        </authorList>
    </citation>
    <scope>NUCLEOTIDE SEQUENCE [LARGE SCALE GENOMIC DNA]</scope>
    <source>
        <strain evidence="2 3">ArDII</strain>
    </source>
</reference>
<gene>
    <name evidence="2" type="ORF">ST47_g3714</name>
</gene>
<accession>A0A163H457</accession>
<sequence length="133" mass="13981">MRALRMSKCVSKLRKASLAVKCSLYRLESSLKSASCCTTSPAPWEYDFDQAPRPRIGPTPPLSPSPAPPCKIPSDALHKVCYQHNCAFERSVDTFLDTSSTCSVSVADGLTSVSGGIDSGVGGTAGKVAKTPS</sequence>
<dbReference type="EMBL" id="JYNV01000136">
    <property type="protein sequence ID" value="KZM25148.1"/>
    <property type="molecule type" value="Genomic_DNA"/>
</dbReference>
<comment type="caution">
    <text evidence="2">The sequence shown here is derived from an EMBL/GenBank/DDBJ whole genome shotgun (WGS) entry which is preliminary data.</text>
</comment>
<organism evidence="2 3">
    <name type="scientific">Didymella rabiei</name>
    <name type="common">Chickpea ascochyta blight fungus</name>
    <name type="synonym">Mycosphaerella rabiei</name>
    <dbReference type="NCBI Taxonomy" id="5454"/>
    <lineage>
        <taxon>Eukaryota</taxon>
        <taxon>Fungi</taxon>
        <taxon>Dikarya</taxon>
        <taxon>Ascomycota</taxon>
        <taxon>Pezizomycotina</taxon>
        <taxon>Dothideomycetes</taxon>
        <taxon>Pleosporomycetidae</taxon>
        <taxon>Pleosporales</taxon>
        <taxon>Pleosporineae</taxon>
        <taxon>Didymellaceae</taxon>
        <taxon>Ascochyta</taxon>
    </lineage>
</organism>
<name>A0A163H457_DIDRA</name>
<proteinExistence type="predicted"/>
<evidence type="ECO:0000313" key="3">
    <source>
        <dbReference type="Proteomes" id="UP000076837"/>
    </source>
</evidence>
<evidence type="ECO:0000256" key="1">
    <source>
        <dbReference type="SAM" id="MobiDB-lite"/>
    </source>
</evidence>
<evidence type="ECO:0000313" key="2">
    <source>
        <dbReference type="EMBL" id="KZM25148.1"/>
    </source>
</evidence>
<feature type="compositionally biased region" description="Pro residues" evidence="1">
    <location>
        <begin position="55"/>
        <end position="68"/>
    </location>
</feature>
<dbReference type="Proteomes" id="UP000076837">
    <property type="component" value="Unassembled WGS sequence"/>
</dbReference>
<protein>
    <submittedName>
        <fullName evidence="2">Uncharacterized protein</fullName>
    </submittedName>
</protein>